<feature type="domain" description="SpaA-like prealbumin fold" evidence="3">
    <location>
        <begin position="480"/>
        <end position="585"/>
    </location>
</feature>
<feature type="domain" description="SpaA-like prealbumin fold" evidence="3">
    <location>
        <begin position="1258"/>
        <end position="1349"/>
    </location>
</feature>
<keyword evidence="2" id="KW-1133">Transmembrane helix</keyword>
<evidence type="ECO:0000259" key="3">
    <source>
        <dbReference type="Pfam" id="PF19403"/>
    </source>
</evidence>
<name>A0ABP9PK71_9ACTN</name>
<evidence type="ECO:0000313" key="5">
    <source>
        <dbReference type="EMBL" id="GAA5147974.1"/>
    </source>
</evidence>
<feature type="region of interest" description="Disordered" evidence="1">
    <location>
        <begin position="1361"/>
        <end position="1393"/>
    </location>
</feature>
<feature type="compositionally biased region" description="Polar residues" evidence="1">
    <location>
        <begin position="1362"/>
        <end position="1371"/>
    </location>
</feature>
<reference evidence="6" key="1">
    <citation type="journal article" date="2019" name="Int. J. Syst. Evol. Microbiol.">
        <title>The Global Catalogue of Microorganisms (GCM) 10K type strain sequencing project: providing services to taxonomists for standard genome sequencing and annotation.</title>
        <authorList>
            <consortium name="The Broad Institute Genomics Platform"/>
            <consortium name="The Broad Institute Genome Sequencing Center for Infectious Disease"/>
            <person name="Wu L."/>
            <person name="Ma J."/>
        </authorList>
    </citation>
    <scope>NUCLEOTIDE SEQUENCE [LARGE SCALE GENOMIC DNA]</scope>
    <source>
        <strain evidence="6">JCM 18459</strain>
    </source>
</reference>
<dbReference type="InterPro" id="IPR045826">
    <property type="entry name" value="SpaA_PFL_dom_2"/>
</dbReference>
<evidence type="ECO:0008006" key="7">
    <source>
        <dbReference type="Google" id="ProtNLM"/>
    </source>
</evidence>
<feature type="domain" description="Choice-of-anchor A" evidence="4">
    <location>
        <begin position="62"/>
        <end position="363"/>
    </location>
</feature>
<protein>
    <recommendedName>
        <fullName evidence="7">Choice-of-anchor A family protein</fullName>
    </recommendedName>
</protein>
<dbReference type="Proteomes" id="UP001500221">
    <property type="component" value="Unassembled WGS sequence"/>
</dbReference>
<dbReference type="Pfam" id="PF20597">
    <property type="entry name" value="pAdhesive_15"/>
    <property type="match status" value="1"/>
</dbReference>
<evidence type="ECO:0000256" key="2">
    <source>
        <dbReference type="SAM" id="Phobius"/>
    </source>
</evidence>
<organism evidence="5 6">
    <name type="scientific">Nocardioides marinquilinus</name>
    <dbReference type="NCBI Taxonomy" id="1210400"/>
    <lineage>
        <taxon>Bacteria</taxon>
        <taxon>Bacillati</taxon>
        <taxon>Actinomycetota</taxon>
        <taxon>Actinomycetes</taxon>
        <taxon>Propionibacteriales</taxon>
        <taxon>Nocardioidaceae</taxon>
        <taxon>Nocardioides</taxon>
    </lineage>
</organism>
<sequence>MKPFPHTPTSRTTRLSAAGLLVTLAVVVPVAVTTSLAPSASAATPTLPLNPISVQIDGHPANSGFLAFVEGDMTVRSGESEGTVAMGGDLHVRGNYNVAGAGTTDPTYTAPGDARPTYLHVGGGVSWENGGADVYVQREGFTKIARTATYSAYNRDSNNAQVNYKVVKPGARYESQPKIEGRTNLQTPASIGTVPPSSLIDIPAAFAAYRSISSQLAGCPSTVELLDRDQGMAPLPRPIKPGAKGVLQLVPGRTNVLSLTTDELRNLSEITFADKPTASTPLLVNVTGTTFDGNTPNLAGIGGVDAPYILWNFPTATSIRVVGGATIEGTIYAPNAAIDWQTSNNIEGNVISARLDHGQGELHDFPFDAVLDCSPAPEKPTLTLVKQVVNDDGGTAVPTDWTLFADGGAVGSISGATGDPAVTGAEVEPGTYALSESGPGGYDAGEWTCDGGTLAGAEVTLADGDDVTCTIVNDDTPAPPAHLTLVKQVVNDDGGTAAATDWTLSADGGALGSISGATGDDAVTFAEVAAGTYTLGETGPDGYASLGWECAWGPPPLRAGRASRVVADPVSTVTLAPGDVVTCTVTNDDLPLGPPTRLTLVKQVVNDDGGTAVATDWTLTADGGAVGTISGPTGDPSVTGVQVAPGTYALTETGPDGYESLGWSCVGLGVRPGDGSRVVRDAVVLAPGDDVTCTVVNDDVPPLPTTRLTLVKQVVNDDGGTAVPTDWTLTADGGALGTISGPTGDASVTAAEVQPGSYTLGETGPDGYEALGWTCVDAPPVPVLVRGARVAVADDQVTLEAGDDVTCTIVNDDRKTVVLGDTQLTLVKQVVNDDGGTAVPTDWTLTADGADDDLSGPTGTPEVTGRLVAAGTYQLGESGGPDGYDAGEWTCDGGVVGAASVTLAEGDKVTCTIVNDDRPARLTLVKVVVNDDGGTADAGLWQLTAEQQVDDGVRLDGFTGDAEVTDVPVPAGTYALSEDGPTGYASLGWDCVPTGPVGVRGAGDAPVVGEDDTVELGVGDDVTCTVTNDDVAPRLTLVKDVVNDDGGTAVPTDWTLSADGPTPITGLTGDAEVTGAVVLPGDYDLTEADGPDGYAAAGWTCVYENAQPVRPARDAALPTDGEVTIRVGDVVTCTVVNDDVAPHLTLVKRVVNDDEGTAVPTDWTLAADGPVELSGVTGDATVTGAEVEAGDYSLTESGGPGEYDALGWVCSTGTVSVGGGVVSASWSLDDGALTLAPGENVTCTITNDDRPTAVLSDTRLTLVKVVVNDDGGTAVPTDWTLSADGPTAIAGVTGSDDVTDVAVEPGDYTLAESGGPEEYRAEDGWSCDGGTVTGDVVTIAESDHVTCTIVNDDRLAVLPSGETETPTSTMAVTVPPSVTPTDDGYDNGTGSLPNAGGPPLGLLTLAAGLLLAGTAFLVGSRRRPKGHYQR</sequence>
<feature type="domain" description="SpaA-like prealbumin fold" evidence="3">
    <location>
        <begin position="381"/>
        <end position="471"/>
    </location>
</feature>
<dbReference type="Pfam" id="PF19403">
    <property type="entry name" value="SpaA_2"/>
    <property type="match status" value="9"/>
</dbReference>
<keyword evidence="6" id="KW-1185">Reference proteome</keyword>
<feature type="domain" description="SpaA-like prealbumin fold" evidence="3">
    <location>
        <begin position="1139"/>
        <end position="1245"/>
    </location>
</feature>
<feature type="domain" description="SpaA-like prealbumin fold" evidence="3">
    <location>
        <begin position="822"/>
        <end position="913"/>
    </location>
</feature>
<keyword evidence="2" id="KW-0812">Transmembrane</keyword>
<proteinExistence type="predicted"/>
<feature type="transmembrane region" description="Helical" evidence="2">
    <location>
        <begin position="1400"/>
        <end position="1420"/>
    </location>
</feature>
<dbReference type="RefSeq" id="WP_345458056.1">
    <property type="nucleotide sequence ID" value="NZ_BAABKG010000002.1"/>
</dbReference>
<gene>
    <name evidence="5" type="ORF">GCM10023340_21190</name>
</gene>
<accession>A0ABP9PK71</accession>
<feature type="domain" description="SpaA-like prealbumin fold" evidence="3">
    <location>
        <begin position="595"/>
        <end position="695"/>
    </location>
</feature>
<keyword evidence="2" id="KW-0472">Membrane</keyword>
<feature type="domain" description="SpaA-like prealbumin fold" evidence="3">
    <location>
        <begin position="917"/>
        <end position="1026"/>
    </location>
</feature>
<feature type="domain" description="SpaA-like prealbumin fold" evidence="3">
    <location>
        <begin position="706"/>
        <end position="809"/>
    </location>
</feature>
<evidence type="ECO:0000259" key="4">
    <source>
        <dbReference type="Pfam" id="PF20597"/>
    </source>
</evidence>
<evidence type="ECO:0000313" key="6">
    <source>
        <dbReference type="Proteomes" id="UP001500221"/>
    </source>
</evidence>
<dbReference type="NCBIfam" id="TIGR04215">
    <property type="entry name" value="choice_anch_A"/>
    <property type="match status" value="1"/>
</dbReference>
<evidence type="ECO:0000256" key="1">
    <source>
        <dbReference type="SAM" id="MobiDB-lite"/>
    </source>
</evidence>
<comment type="caution">
    <text evidence="5">The sequence shown here is derived from an EMBL/GenBank/DDBJ whole genome shotgun (WGS) entry which is preliminary data.</text>
</comment>
<dbReference type="EMBL" id="BAABKG010000002">
    <property type="protein sequence ID" value="GAA5147974.1"/>
    <property type="molecule type" value="Genomic_DNA"/>
</dbReference>
<feature type="domain" description="SpaA-like prealbumin fold" evidence="3">
    <location>
        <begin position="1030"/>
        <end position="1135"/>
    </location>
</feature>
<dbReference type="InterPro" id="IPR026588">
    <property type="entry name" value="Choice_anch_A"/>
</dbReference>